<dbReference type="GO" id="GO:0004784">
    <property type="term" value="F:superoxide dismutase activity"/>
    <property type="evidence" value="ECO:0007669"/>
    <property type="project" value="InterPro"/>
</dbReference>
<comment type="caution">
    <text evidence="3">The sequence shown here is derived from an EMBL/GenBank/DDBJ whole genome shotgun (WGS) entry which is preliminary data.</text>
</comment>
<dbReference type="PANTHER" id="PTHR43595">
    <property type="entry name" value="37S RIBOSOMAL PROTEIN S26, MITOCHONDRIAL"/>
    <property type="match status" value="1"/>
</dbReference>
<dbReference type="GO" id="GO:0005737">
    <property type="term" value="C:cytoplasm"/>
    <property type="evidence" value="ECO:0007669"/>
    <property type="project" value="TreeGrafter"/>
</dbReference>
<dbReference type="EMBL" id="JAUTXT010000063">
    <property type="protein sequence ID" value="KAK3670105.1"/>
    <property type="molecule type" value="Genomic_DNA"/>
</dbReference>
<dbReference type="PANTHER" id="PTHR43595:SF2">
    <property type="entry name" value="SMALL RIBOSOMAL SUBUNIT PROTEIN MS42"/>
    <property type="match status" value="1"/>
</dbReference>
<accession>A0AAE0WI87</accession>
<evidence type="ECO:0000259" key="2">
    <source>
        <dbReference type="Pfam" id="PF02777"/>
    </source>
</evidence>
<keyword evidence="4" id="KW-1185">Reference proteome</keyword>
<dbReference type="InterPro" id="IPR036324">
    <property type="entry name" value="Mn/Fe_SOD_N_sf"/>
</dbReference>
<sequence>MITRRLARPASAFASSTWTCPSCTRASIISQTRLPQQQRRAHHVPPLTFDETFRQDGIPGLLSDQGFRIAWTDYQALLVQKLNELTAGEPTENAQTKDLALQFARNPMAASLFNHASMAHNNHFFFSTLSTAPMKLDKLPTLEQSLCTTFGSIGTLQMTMLDTAASMFGPGFVWLIWARNLDNSSVGGGSKLRGSWRILTTYLAGTPYAEAGYRQQGIDANNQNAKSYDEYMRATPPVGAFGAYSKSGQEQAKLPPGGTNVLPVLCVNTWEHVWLRDYGINGKRTFLKDWWDAIDWAAVEQKTPREASQPVQFHRA</sequence>
<proteinExistence type="predicted"/>
<comment type="function">
    <text evidence="1">Component of the mitochondrial ribosome (mitoribosome), a dedicated translation machinery responsible for the synthesis of mitochondrial genome-encoded proteins, including at least some of the essential transmembrane subunits of the mitochondrial respiratory chain. The mitoribosomes are attached to the mitochondrial inner membrane and translation products are cotranslationally integrated into the membrane.</text>
</comment>
<dbReference type="Pfam" id="PF02777">
    <property type="entry name" value="Sod_Fe_C"/>
    <property type="match status" value="1"/>
</dbReference>
<evidence type="ECO:0000313" key="4">
    <source>
        <dbReference type="Proteomes" id="UP001274830"/>
    </source>
</evidence>
<gene>
    <name evidence="3" type="ORF">LTR78_010045</name>
</gene>
<feature type="domain" description="Manganese/iron superoxide dismutase C-terminal" evidence="2">
    <location>
        <begin position="260"/>
        <end position="301"/>
    </location>
</feature>
<name>A0AAE0WI87_9PEZI</name>
<dbReference type="Gene3D" id="3.55.40.20">
    <property type="entry name" value="Iron/manganese superoxide dismutase, C-terminal domain"/>
    <property type="match status" value="1"/>
</dbReference>
<evidence type="ECO:0000256" key="1">
    <source>
        <dbReference type="ARBA" id="ARBA00037226"/>
    </source>
</evidence>
<protein>
    <recommendedName>
        <fullName evidence="2">Manganese/iron superoxide dismutase C-terminal domain-containing protein</fullName>
    </recommendedName>
</protein>
<dbReference type="GO" id="GO:0046872">
    <property type="term" value="F:metal ion binding"/>
    <property type="evidence" value="ECO:0007669"/>
    <property type="project" value="InterPro"/>
</dbReference>
<dbReference type="SUPFAM" id="SSF46609">
    <property type="entry name" value="Fe,Mn superoxide dismutase (SOD), N-terminal domain"/>
    <property type="match status" value="1"/>
</dbReference>
<organism evidence="3 4">
    <name type="scientific">Recurvomyces mirabilis</name>
    <dbReference type="NCBI Taxonomy" id="574656"/>
    <lineage>
        <taxon>Eukaryota</taxon>
        <taxon>Fungi</taxon>
        <taxon>Dikarya</taxon>
        <taxon>Ascomycota</taxon>
        <taxon>Pezizomycotina</taxon>
        <taxon>Dothideomycetes</taxon>
        <taxon>Dothideomycetidae</taxon>
        <taxon>Mycosphaerellales</taxon>
        <taxon>Teratosphaeriaceae</taxon>
        <taxon>Recurvomyces</taxon>
    </lineage>
</organism>
<evidence type="ECO:0000313" key="3">
    <source>
        <dbReference type="EMBL" id="KAK3670105.1"/>
    </source>
</evidence>
<dbReference type="SUPFAM" id="SSF54719">
    <property type="entry name" value="Fe,Mn superoxide dismutase (SOD), C-terminal domain"/>
    <property type="match status" value="1"/>
</dbReference>
<dbReference type="Proteomes" id="UP001274830">
    <property type="component" value="Unassembled WGS sequence"/>
</dbReference>
<reference evidence="3" key="1">
    <citation type="submission" date="2023-07" db="EMBL/GenBank/DDBJ databases">
        <title>Black Yeasts Isolated from many extreme environments.</title>
        <authorList>
            <person name="Coleine C."/>
            <person name="Stajich J.E."/>
            <person name="Selbmann L."/>
        </authorList>
    </citation>
    <scope>NUCLEOTIDE SEQUENCE</scope>
    <source>
        <strain evidence="3">CCFEE 5485</strain>
    </source>
</reference>
<dbReference type="AlphaFoldDB" id="A0AAE0WI87"/>
<dbReference type="InterPro" id="IPR036314">
    <property type="entry name" value="SOD_C_sf"/>
</dbReference>
<dbReference type="InterPro" id="IPR019832">
    <property type="entry name" value="Mn/Fe_SOD_C"/>
</dbReference>